<dbReference type="Proteomes" id="UP001308005">
    <property type="component" value="Unassembled WGS sequence"/>
</dbReference>
<proteinExistence type="predicted"/>
<name>A0ABU6CTB8_9GAMM</name>
<gene>
    <name evidence="2" type="ORF">VSS37_03680</name>
</gene>
<feature type="transmembrane region" description="Helical" evidence="1">
    <location>
        <begin position="26"/>
        <end position="47"/>
    </location>
</feature>
<keyword evidence="1" id="KW-1133">Transmembrane helix</keyword>
<keyword evidence="1" id="KW-0472">Membrane</keyword>
<dbReference type="RefSeq" id="WP_324693304.1">
    <property type="nucleotide sequence ID" value="NZ_JAYMYJ010000030.1"/>
</dbReference>
<organism evidence="2 3">
    <name type="scientific">Candidatus Thiothrix phosphatis</name>
    <dbReference type="NCBI Taxonomy" id="3112415"/>
    <lineage>
        <taxon>Bacteria</taxon>
        <taxon>Pseudomonadati</taxon>
        <taxon>Pseudomonadota</taxon>
        <taxon>Gammaproteobacteria</taxon>
        <taxon>Thiotrichales</taxon>
        <taxon>Thiotrichaceae</taxon>
        <taxon>Thiothrix</taxon>
    </lineage>
</organism>
<dbReference type="EMBL" id="JAYMYJ010000030">
    <property type="protein sequence ID" value="MEB4590071.1"/>
    <property type="molecule type" value="Genomic_DNA"/>
</dbReference>
<reference evidence="3" key="1">
    <citation type="submission" date="2023-07" db="EMBL/GenBank/DDBJ databases">
        <title>The carbon used by Thiothrix.</title>
        <authorList>
            <person name="Chen L."/>
        </authorList>
    </citation>
    <scope>NUCLEOTIDE SEQUENCE [LARGE SCALE GENOMIC DNA]</scope>
</reference>
<accession>A0ABU6CTB8</accession>
<sequence length="53" mass="6048">MNDDSNFRLSVTGRDLLRMIRELKPLLWFLACILMLYVASIVIQAIAPDGLLK</sequence>
<protein>
    <submittedName>
        <fullName evidence="2">Uncharacterized protein</fullName>
    </submittedName>
</protein>
<keyword evidence="3" id="KW-1185">Reference proteome</keyword>
<evidence type="ECO:0000313" key="3">
    <source>
        <dbReference type="Proteomes" id="UP001308005"/>
    </source>
</evidence>
<comment type="caution">
    <text evidence="2">The sequence shown here is derived from an EMBL/GenBank/DDBJ whole genome shotgun (WGS) entry which is preliminary data.</text>
</comment>
<evidence type="ECO:0000256" key="1">
    <source>
        <dbReference type="SAM" id="Phobius"/>
    </source>
</evidence>
<evidence type="ECO:0000313" key="2">
    <source>
        <dbReference type="EMBL" id="MEB4590071.1"/>
    </source>
</evidence>
<reference evidence="2 3" key="2">
    <citation type="submission" date="2024-01" db="EMBL/GenBank/DDBJ databases">
        <authorList>
            <person name="Xie X."/>
        </authorList>
    </citation>
    <scope>NUCLEOTIDE SEQUENCE [LARGE SCALE GENOMIC DNA]</scope>
    <source>
        <strain evidence="2">SCUT-1</strain>
    </source>
</reference>
<keyword evidence="1" id="KW-0812">Transmembrane</keyword>